<dbReference type="EMBL" id="AOIB01000034">
    <property type="protein sequence ID" value="ELY54823.1"/>
    <property type="molecule type" value="Genomic_DNA"/>
</dbReference>
<name>L9X2K5_9EURY</name>
<dbReference type="AlphaFoldDB" id="L9X2K5"/>
<evidence type="ECO:0000256" key="2">
    <source>
        <dbReference type="SAM" id="MobiDB-lite"/>
    </source>
</evidence>
<keyword evidence="1" id="KW-0175">Coiled coil</keyword>
<accession>L9X2K5</accession>
<dbReference type="eggNOG" id="arCOG10773">
    <property type="taxonomic scope" value="Archaea"/>
</dbReference>
<evidence type="ECO:0000313" key="4">
    <source>
        <dbReference type="Proteomes" id="UP000011688"/>
    </source>
</evidence>
<organism evidence="3 4">
    <name type="scientific">Natronococcus amylolyticus DSM 10524</name>
    <dbReference type="NCBI Taxonomy" id="1227497"/>
    <lineage>
        <taxon>Archaea</taxon>
        <taxon>Methanobacteriati</taxon>
        <taxon>Methanobacteriota</taxon>
        <taxon>Stenosarchaea group</taxon>
        <taxon>Halobacteria</taxon>
        <taxon>Halobacteriales</taxon>
        <taxon>Natrialbaceae</taxon>
        <taxon>Natronococcus</taxon>
    </lineage>
</organism>
<sequence>MLTTLVAGCVGELQSETSAGRGAADNNPGNSGGQGNRNDDHPGQGRGQGGPNGVPDFVPEEVKLDSGVVISIEEFRRRGQTLTVVLATGIKDLAQLRDDLDELLAELEEGIEDAEGFFDQIETVDTTVAHTSGRPLASAQLSGDKLRAYADGELTEEDLIAESRKQIELV</sequence>
<keyword evidence="4" id="KW-1185">Reference proteome</keyword>
<dbReference type="Proteomes" id="UP000011688">
    <property type="component" value="Unassembled WGS sequence"/>
</dbReference>
<feature type="coiled-coil region" evidence="1">
    <location>
        <begin position="86"/>
        <end position="113"/>
    </location>
</feature>
<reference evidence="3 4" key="1">
    <citation type="journal article" date="2014" name="PLoS Genet.">
        <title>Phylogenetically driven sequencing of extremely halophilic archaea reveals strategies for static and dynamic osmo-response.</title>
        <authorList>
            <person name="Becker E.A."/>
            <person name="Seitzer P.M."/>
            <person name="Tritt A."/>
            <person name="Larsen D."/>
            <person name="Krusor M."/>
            <person name="Yao A.I."/>
            <person name="Wu D."/>
            <person name="Madern D."/>
            <person name="Eisen J.A."/>
            <person name="Darling A.E."/>
            <person name="Facciotti M.T."/>
        </authorList>
    </citation>
    <scope>NUCLEOTIDE SEQUENCE [LARGE SCALE GENOMIC DNA]</scope>
    <source>
        <strain evidence="3 4">DSM 10524</strain>
    </source>
</reference>
<proteinExistence type="predicted"/>
<comment type="caution">
    <text evidence="3">The sequence shown here is derived from an EMBL/GenBank/DDBJ whole genome shotgun (WGS) entry which is preliminary data.</text>
</comment>
<protein>
    <submittedName>
        <fullName evidence="3">Uncharacterized protein</fullName>
    </submittedName>
</protein>
<gene>
    <name evidence="3" type="ORF">C491_17889</name>
</gene>
<evidence type="ECO:0000313" key="3">
    <source>
        <dbReference type="EMBL" id="ELY54823.1"/>
    </source>
</evidence>
<feature type="region of interest" description="Disordered" evidence="2">
    <location>
        <begin position="15"/>
        <end position="58"/>
    </location>
</feature>
<evidence type="ECO:0000256" key="1">
    <source>
        <dbReference type="SAM" id="Coils"/>
    </source>
</evidence>